<dbReference type="Gene3D" id="1.20.5.3310">
    <property type="match status" value="1"/>
</dbReference>
<comment type="subcellular location">
    <subcellularLocation>
        <location evidence="1 9">Cell membrane</location>
        <topology evidence="1 9">Single-pass membrane protein</topology>
    </subcellularLocation>
</comment>
<keyword evidence="4 9" id="KW-0812">Transmembrane</keyword>
<dbReference type="AlphaFoldDB" id="A0A1I3VGX3"/>
<comment type="similarity">
    <text evidence="9">Belongs to the TatA/E family.</text>
</comment>
<dbReference type="Pfam" id="PF02416">
    <property type="entry name" value="TatA_B_E"/>
    <property type="match status" value="1"/>
</dbReference>
<keyword evidence="8 9" id="KW-0472">Membrane</keyword>
<organism evidence="10 11">
    <name type="scientific">Desulfomicrobium apsheronum</name>
    <dbReference type="NCBI Taxonomy" id="52560"/>
    <lineage>
        <taxon>Bacteria</taxon>
        <taxon>Pseudomonadati</taxon>
        <taxon>Thermodesulfobacteriota</taxon>
        <taxon>Desulfovibrionia</taxon>
        <taxon>Desulfovibrionales</taxon>
        <taxon>Desulfomicrobiaceae</taxon>
        <taxon>Desulfomicrobium</taxon>
    </lineage>
</organism>
<comment type="subunit">
    <text evidence="9">Forms a complex with TatC.</text>
</comment>
<gene>
    <name evidence="9" type="primary">tatA</name>
    <name evidence="10" type="ORF">SAMN04488082_11014</name>
</gene>
<dbReference type="PRINTS" id="PR01506">
    <property type="entry name" value="TATBPROTEIN"/>
</dbReference>
<evidence type="ECO:0000256" key="2">
    <source>
        <dbReference type="ARBA" id="ARBA00022448"/>
    </source>
</evidence>
<evidence type="ECO:0000256" key="5">
    <source>
        <dbReference type="ARBA" id="ARBA00022927"/>
    </source>
</evidence>
<dbReference type="NCBIfam" id="TIGR01411">
    <property type="entry name" value="tatAE"/>
    <property type="match status" value="1"/>
</dbReference>
<keyword evidence="5 9" id="KW-0653">Protein transport</keyword>
<dbReference type="RefSeq" id="WP_092375134.1">
    <property type="nucleotide sequence ID" value="NZ_FORX01000010.1"/>
</dbReference>
<comment type="function">
    <text evidence="9">Part of the twin-arginine translocation (Tat) system that transports large folded proteins containing a characteristic twin-arginine motif in their signal peptide across membranes. TatA could form the protein-conducting channel of the Tat system.</text>
</comment>
<dbReference type="GO" id="GO:0033281">
    <property type="term" value="C:TAT protein transport complex"/>
    <property type="evidence" value="ECO:0007669"/>
    <property type="project" value="UniProtKB-UniRule"/>
</dbReference>
<dbReference type="PANTHER" id="PTHR42982:SF1">
    <property type="entry name" value="SEC-INDEPENDENT PROTEIN TRANSLOCASE PROTEIN TATA"/>
    <property type="match status" value="1"/>
</dbReference>
<dbReference type="Proteomes" id="UP000198635">
    <property type="component" value="Unassembled WGS sequence"/>
</dbReference>
<dbReference type="EMBL" id="FORX01000010">
    <property type="protein sequence ID" value="SFJ93467.1"/>
    <property type="molecule type" value="Genomic_DNA"/>
</dbReference>
<name>A0A1I3VGX3_9BACT</name>
<evidence type="ECO:0000256" key="1">
    <source>
        <dbReference type="ARBA" id="ARBA00004162"/>
    </source>
</evidence>
<dbReference type="STRING" id="52560.SAMN04488082_11014"/>
<evidence type="ECO:0000256" key="3">
    <source>
        <dbReference type="ARBA" id="ARBA00022475"/>
    </source>
</evidence>
<proteinExistence type="inferred from homology"/>
<sequence length="65" mass="7009">MFGIGVQELLIILVIALFVFGAKNLPLLGTNMGRAIFNFKRGLSEPEVIDITAESKSRDASGQNS</sequence>
<protein>
    <recommendedName>
        <fullName evidence="9">Sec-independent protein translocase protein TatA</fullName>
    </recommendedName>
</protein>
<keyword evidence="2 9" id="KW-0813">Transport</keyword>
<keyword evidence="7 9" id="KW-0811">Translocation</keyword>
<dbReference type="OrthoDB" id="9813726at2"/>
<evidence type="ECO:0000256" key="6">
    <source>
        <dbReference type="ARBA" id="ARBA00022989"/>
    </source>
</evidence>
<evidence type="ECO:0000313" key="11">
    <source>
        <dbReference type="Proteomes" id="UP000198635"/>
    </source>
</evidence>
<dbReference type="GO" id="GO:0043953">
    <property type="term" value="P:protein transport by the Tat complex"/>
    <property type="evidence" value="ECO:0007669"/>
    <property type="project" value="UniProtKB-UniRule"/>
</dbReference>
<evidence type="ECO:0000256" key="4">
    <source>
        <dbReference type="ARBA" id="ARBA00022692"/>
    </source>
</evidence>
<dbReference type="HAMAP" id="MF_00236">
    <property type="entry name" value="TatA_E"/>
    <property type="match status" value="1"/>
</dbReference>
<evidence type="ECO:0000256" key="7">
    <source>
        <dbReference type="ARBA" id="ARBA00023010"/>
    </source>
</evidence>
<evidence type="ECO:0000256" key="9">
    <source>
        <dbReference type="HAMAP-Rule" id="MF_00236"/>
    </source>
</evidence>
<dbReference type="PANTHER" id="PTHR42982">
    <property type="entry name" value="SEC-INDEPENDENT PROTEIN TRANSLOCASE PROTEIN TATA"/>
    <property type="match status" value="1"/>
</dbReference>
<accession>A0A1I3VGX3</accession>
<dbReference type="InterPro" id="IPR003369">
    <property type="entry name" value="TatA/B/E"/>
</dbReference>
<evidence type="ECO:0000256" key="8">
    <source>
        <dbReference type="ARBA" id="ARBA00023136"/>
    </source>
</evidence>
<keyword evidence="6 9" id="KW-1133">Transmembrane helix</keyword>
<evidence type="ECO:0000313" key="10">
    <source>
        <dbReference type="EMBL" id="SFJ93467.1"/>
    </source>
</evidence>
<reference evidence="11" key="1">
    <citation type="submission" date="2016-10" db="EMBL/GenBank/DDBJ databases">
        <authorList>
            <person name="Varghese N."/>
            <person name="Submissions S."/>
        </authorList>
    </citation>
    <scope>NUCLEOTIDE SEQUENCE [LARGE SCALE GENOMIC DNA]</scope>
    <source>
        <strain evidence="11">DSM 5918</strain>
    </source>
</reference>
<dbReference type="InterPro" id="IPR006312">
    <property type="entry name" value="TatA/E"/>
</dbReference>
<dbReference type="GO" id="GO:0008320">
    <property type="term" value="F:protein transmembrane transporter activity"/>
    <property type="evidence" value="ECO:0007669"/>
    <property type="project" value="UniProtKB-UniRule"/>
</dbReference>
<keyword evidence="11" id="KW-1185">Reference proteome</keyword>
<keyword evidence="3 9" id="KW-1003">Cell membrane</keyword>